<evidence type="ECO:0000313" key="1">
    <source>
        <dbReference type="EMBL" id="GIJ68006.1"/>
    </source>
</evidence>
<proteinExistence type="predicted"/>
<dbReference type="AlphaFoldDB" id="A0A8J4EAS9"/>
<name>A0A8J4EAS9_9ACTN</name>
<reference evidence="1" key="1">
    <citation type="submission" date="2021-01" db="EMBL/GenBank/DDBJ databases">
        <title>Whole genome shotgun sequence of Virgisporangium ochraceum NBRC 16418.</title>
        <authorList>
            <person name="Komaki H."/>
            <person name="Tamura T."/>
        </authorList>
    </citation>
    <scope>NUCLEOTIDE SEQUENCE</scope>
    <source>
        <strain evidence="1">NBRC 16418</strain>
    </source>
</reference>
<gene>
    <name evidence="1" type="ORF">Voc01_029230</name>
</gene>
<protein>
    <submittedName>
        <fullName evidence="1">Uncharacterized protein</fullName>
    </submittedName>
</protein>
<keyword evidence="2" id="KW-1185">Reference proteome</keyword>
<dbReference type="EMBL" id="BOPH01000035">
    <property type="protein sequence ID" value="GIJ68006.1"/>
    <property type="molecule type" value="Genomic_DNA"/>
</dbReference>
<evidence type="ECO:0000313" key="2">
    <source>
        <dbReference type="Proteomes" id="UP000635606"/>
    </source>
</evidence>
<dbReference type="RefSeq" id="WP_203927962.1">
    <property type="nucleotide sequence ID" value="NZ_BOPH01000035.1"/>
</dbReference>
<organism evidence="1 2">
    <name type="scientific">Virgisporangium ochraceum</name>
    <dbReference type="NCBI Taxonomy" id="65505"/>
    <lineage>
        <taxon>Bacteria</taxon>
        <taxon>Bacillati</taxon>
        <taxon>Actinomycetota</taxon>
        <taxon>Actinomycetes</taxon>
        <taxon>Micromonosporales</taxon>
        <taxon>Micromonosporaceae</taxon>
        <taxon>Virgisporangium</taxon>
    </lineage>
</organism>
<comment type="caution">
    <text evidence="1">The sequence shown here is derived from an EMBL/GenBank/DDBJ whole genome shotgun (WGS) entry which is preliminary data.</text>
</comment>
<accession>A0A8J4EAS9</accession>
<sequence>MPIKLIRALTAALVGVAVGVAAGVVSVVAVAASPASAAWTAVRTLSPPNWSGQDQPTVAVDRQGDALLVWAGCDGSAGYCTDRVQVQRRTRAGALGPVRLVTPAGMSATWPKVAVDDDGDGALVWVHDSVISAARVSAAGVPGPVQPVTTWSSTSPSIAVDRSGSALITWTESVRSVDVAKARRFGVDGTLGPELTLGPGGAGGPVAAFADDGTALVVWTEGYERILSVRIAPDGTVSAPTEVAAPATEVRYGQPDLAVEGDGDAVLSYSVAPYEGYARRVVQRYHRNGTLEPAVVATPETHWLSYYSSIVVDRNGTATLVWGRWNWETDNSREVYLRRFPATGTPGPVTVLGRGDWPSVTLDDSGAGFVAWQYPGPMVQESQVHGVSLAANGTPGAVQTVAPDGRSVTAAASPTGAVTVIWQKGTHPSAIQARFTR</sequence>
<dbReference type="Proteomes" id="UP000635606">
    <property type="component" value="Unassembled WGS sequence"/>
</dbReference>